<evidence type="ECO:0000259" key="3">
    <source>
        <dbReference type="Pfam" id="PF13359"/>
    </source>
</evidence>
<keyword evidence="5" id="KW-1185">Reference proteome</keyword>
<keyword evidence="2" id="KW-0479">Metal-binding</keyword>
<dbReference type="Proteomes" id="UP000267821">
    <property type="component" value="Unassembled WGS sequence"/>
</dbReference>
<dbReference type="AlphaFoldDB" id="A0A3N4LLH8"/>
<gene>
    <name evidence="4" type="ORF">L211DRAFT_753371</name>
</gene>
<reference evidence="4 5" key="1">
    <citation type="journal article" date="2018" name="Nat. Ecol. Evol.">
        <title>Pezizomycetes genomes reveal the molecular basis of ectomycorrhizal truffle lifestyle.</title>
        <authorList>
            <person name="Murat C."/>
            <person name="Payen T."/>
            <person name="Noel B."/>
            <person name="Kuo A."/>
            <person name="Morin E."/>
            <person name="Chen J."/>
            <person name="Kohler A."/>
            <person name="Krizsan K."/>
            <person name="Balestrini R."/>
            <person name="Da Silva C."/>
            <person name="Montanini B."/>
            <person name="Hainaut M."/>
            <person name="Levati E."/>
            <person name="Barry K.W."/>
            <person name="Belfiori B."/>
            <person name="Cichocki N."/>
            <person name="Clum A."/>
            <person name="Dockter R.B."/>
            <person name="Fauchery L."/>
            <person name="Guy J."/>
            <person name="Iotti M."/>
            <person name="Le Tacon F."/>
            <person name="Lindquist E.A."/>
            <person name="Lipzen A."/>
            <person name="Malagnac F."/>
            <person name="Mello A."/>
            <person name="Molinier V."/>
            <person name="Miyauchi S."/>
            <person name="Poulain J."/>
            <person name="Riccioni C."/>
            <person name="Rubini A."/>
            <person name="Sitrit Y."/>
            <person name="Splivallo R."/>
            <person name="Traeger S."/>
            <person name="Wang M."/>
            <person name="Zifcakova L."/>
            <person name="Wipf D."/>
            <person name="Zambonelli A."/>
            <person name="Paolocci F."/>
            <person name="Nowrousian M."/>
            <person name="Ottonello S."/>
            <person name="Baldrian P."/>
            <person name="Spatafora J.W."/>
            <person name="Henrissat B."/>
            <person name="Nagy L.G."/>
            <person name="Aury J.M."/>
            <person name="Wincker P."/>
            <person name="Grigoriev I.V."/>
            <person name="Bonfante P."/>
            <person name="Martin F.M."/>
        </authorList>
    </citation>
    <scope>NUCLEOTIDE SEQUENCE [LARGE SCALE GENOMIC DNA]</scope>
    <source>
        <strain evidence="4 5">ATCC MYA-4762</strain>
    </source>
</reference>
<dbReference type="InterPro" id="IPR027806">
    <property type="entry name" value="HARBI1_dom"/>
</dbReference>
<accession>A0A3N4LLH8</accession>
<dbReference type="OrthoDB" id="3246760at2759"/>
<organism evidence="4 5">
    <name type="scientific">Terfezia boudieri ATCC MYA-4762</name>
    <dbReference type="NCBI Taxonomy" id="1051890"/>
    <lineage>
        <taxon>Eukaryota</taxon>
        <taxon>Fungi</taxon>
        <taxon>Dikarya</taxon>
        <taxon>Ascomycota</taxon>
        <taxon>Pezizomycotina</taxon>
        <taxon>Pezizomycetes</taxon>
        <taxon>Pezizales</taxon>
        <taxon>Pezizaceae</taxon>
        <taxon>Terfezia</taxon>
    </lineage>
</organism>
<feature type="non-terminal residue" evidence="4">
    <location>
        <position position="62"/>
    </location>
</feature>
<dbReference type="GO" id="GO:0046872">
    <property type="term" value="F:metal ion binding"/>
    <property type="evidence" value="ECO:0007669"/>
    <property type="project" value="UniProtKB-KW"/>
</dbReference>
<dbReference type="InParanoid" id="A0A3N4LLH8"/>
<evidence type="ECO:0000313" key="5">
    <source>
        <dbReference type="Proteomes" id="UP000267821"/>
    </source>
</evidence>
<evidence type="ECO:0000256" key="2">
    <source>
        <dbReference type="ARBA" id="ARBA00022723"/>
    </source>
</evidence>
<name>A0A3N4LLH8_9PEZI</name>
<proteinExistence type="predicted"/>
<feature type="domain" description="DDE Tnp4" evidence="3">
    <location>
        <begin position="1"/>
        <end position="61"/>
    </location>
</feature>
<protein>
    <recommendedName>
        <fullName evidence="3">DDE Tnp4 domain-containing protein</fullName>
    </recommendedName>
</protein>
<evidence type="ECO:0000313" key="4">
    <source>
        <dbReference type="EMBL" id="RPB22608.1"/>
    </source>
</evidence>
<comment type="cofactor">
    <cofactor evidence="1">
        <name>a divalent metal cation</name>
        <dbReference type="ChEBI" id="CHEBI:60240"/>
    </cofactor>
</comment>
<evidence type="ECO:0000256" key="1">
    <source>
        <dbReference type="ARBA" id="ARBA00001968"/>
    </source>
</evidence>
<dbReference type="Pfam" id="PF13359">
    <property type="entry name" value="DDE_Tnp_4"/>
    <property type="match status" value="1"/>
</dbReference>
<feature type="non-terminal residue" evidence="4">
    <location>
        <position position="1"/>
    </location>
</feature>
<sequence length="62" mass="7112">RKSRYGLQAMLICDDIGRILFFYSIFLGSSHDAKCFSTTEVTQSPHNFFDFGEFVLADFAYS</sequence>
<dbReference type="EMBL" id="ML121551">
    <property type="protein sequence ID" value="RPB22608.1"/>
    <property type="molecule type" value="Genomic_DNA"/>
</dbReference>